<protein>
    <recommendedName>
        <fullName evidence="15">Apolipophorin</fullName>
    </recommendedName>
</protein>
<dbReference type="GO" id="GO:0006869">
    <property type="term" value="P:lipid transport"/>
    <property type="evidence" value="ECO:0007669"/>
    <property type="project" value="UniProtKB-KW"/>
</dbReference>
<evidence type="ECO:0000256" key="4">
    <source>
        <dbReference type="ARBA" id="ARBA00022729"/>
    </source>
</evidence>
<organism evidence="13 14">
    <name type="scientific">Sinanodonta woodiana</name>
    <name type="common">Chinese pond mussel</name>
    <name type="synonym">Anodonta woodiana</name>
    <dbReference type="NCBI Taxonomy" id="1069815"/>
    <lineage>
        <taxon>Eukaryota</taxon>
        <taxon>Metazoa</taxon>
        <taxon>Spiralia</taxon>
        <taxon>Lophotrochozoa</taxon>
        <taxon>Mollusca</taxon>
        <taxon>Bivalvia</taxon>
        <taxon>Autobranchia</taxon>
        <taxon>Heteroconchia</taxon>
        <taxon>Palaeoheterodonta</taxon>
        <taxon>Unionida</taxon>
        <taxon>Unionoidea</taxon>
        <taxon>Unionidae</taxon>
        <taxon>Unioninae</taxon>
        <taxon>Sinanodonta</taxon>
    </lineage>
</organism>
<dbReference type="PANTHER" id="PTHR23345:SF15">
    <property type="entry name" value="VITELLOGENIN 1-RELATED"/>
    <property type="match status" value="1"/>
</dbReference>
<dbReference type="SMART" id="SM01169">
    <property type="entry name" value="DUF1943"/>
    <property type="match status" value="1"/>
</dbReference>
<evidence type="ECO:0000256" key="6">
    <source>
        <dbReference type="ARBA" id="ARBA00023055"/>
    </source>
</evidence>
<evidence type="ECO:0000256" key="7">
    <source>
        <dbReference type="ARBA" id="ARBA00023157"/>
    </source>
</evidence>
<evidence type="ECO:0000259" key="11">
    <source>
        <dbReference type="PROSITE" id="PS51211"/>
    </source>
</evidence>
<feature type="non-terminal residue" evidence="13">
    <location>
        <position position="1"/>
    </location>
</feature>
<accession>A0ABD3WC15</accession>
<keyword evidence="8" id="KW-0325">Glycoprotein</keyword>
<evidence type="ECO:0000256" key="8">
    <source>
        <dbReference type="ARBA" id="ARBA00023180"/>
    </source>
</evidence>
<evidence type="ECO:0000259" key="12">
    <source>
        <dbReference type="PROSITE" id="PS51233"/>
    </source>
</evidence>
<dbReference type="SMART" id="SM00638">
    <property type="entry name" value="LPD_N"/>
    <property type="match status" value="1"/>
</dbReference>
<keyword evidence="5" id="KW-0758">Storage protein</keyword>
<keyword evidence="3" id="KW-0964">Secreted</keyword>
<comment type="caution">
    <text evidence="9">Lacks conserved residue(s) required for the propagation of feature annotation.</text>
</comment>
<evidence type="ECO:0000256" key="5">
    <source>
        <dbReference type="ARBA" id="ARBA00022761"/>
    </source>
</evidence>
<evidence type="ECO:0000256" key="9">
    <source>
        <dbReference type="PROSITE-ProRule" id="PRU00557"/>
    </source>
</evidence>
<dbReference type="Gene3D" id="2.20.80.10">
    <property type="entry name" value="Lipovitellin-phosvitin complex, chain A, domain 4"/>
    <property type="match status" value="1"/>
</dbReference>
<dbReference type="InterPro" id="IPR015816">
    <property type="entry name" value="Vitellinogen_b-sht_N"/>
</dbReference>
<sequence>KPDHTKRQSCSSMELTPVIFLALVAGCWAGPIAETISTEYTCATTCTGPSKFSYKSGTTYVYQYDVETKTAVMGSFDHHSGLRMSAKVHIEVLNQCEFGMRLSNVVLSETNPNSPMEMKTLDSEFSRAMERNLLRFSFQDGRVEELCPAGGDAPWVLNVKRGVLSTFQNSMENLQRDQKVKETDVSGDCDTEYTVGEGDRYTTIVKKNKNLLGCRNRQGAQTAIQGVPYTSSSDIQSLPILHATHECEQEINTRTQTIKSAICRESYKFLPFSRESSGAVTNSTQKLTYVEERSGVSSQRPVDTRATLLFEHVNDVSSSDQSRKEVEGRLVDICLNTKSGIQPETPRLFASLVYSLRKLDATSINQLYQEIQKGSICSDNKERLSKFFLDAIPMVGTSSSLRMLTRLIVNKDVTGIEAEMWMTTMAFIQKPTMEMLTEIKPLLTMEDDNGKAMLAVSSLVNRLCLFNDACDSDPAVNEIISTLESKIGSSCRVNDATMKTVLMSLRAIGNAGHAHRAIPTLTKCFTPTTNPMEIRISAVEAFRRISCNADWRAIEALFQNKEEDSELRIAAYRSLMECPSTNRLDIIKKTLQTEEVNQVGSYIWSHLTNLMETSDRHKQEIRSILEDDALQKEFDLDKRKFSRNYEKSFFIERMNTGAKFESDLIWSTKSFIPRSGMVNLTVDLFGNTFNLLQLGGRLEGLEYFIESYFGPDGYFGENQQAAESTAVRSIRPDKISKIDRRLKSNLDQLKGSLYMRVFGNELRYMSFNGQQPTGTGQDFDIFEMIKKISKGGDYTLSESFMFLDSSVIIPTSAGFPLNFTVNGTATVELKANGKFDIRKMSSDLEISGLIQPSGAIELSSTMSVDAFVTKSGLKMVSTLHTSSALQGKVQLSNGRVFVAELDMPQEKMNIISVKTAFFTVHRDVEKEQKMIVNNRQIKRLCSGADLSKIVGLEICGELEFPNATMEANAPYFPLTGPVNMGLTLYKSDAHTGYRFQAKSIHTGNVNLLHLSFDTPGSRVNRALTADFNLNKNDMTLDMSFLTPWKGADFKGAITNDASTKSLNGKLVWDNNMRYLVNSRVQIDRNGNQVTYTPSLEIRTPNRDTVSVNGVVKYSPWTLLDLDLAFSGITIRPSNVKATIERNSGMAGMKCSVSVGKEEYSLETRMQREQNKQNLIYNPILSIRTPKGELVALGGSVSYVKGKGCNINLVLDKAFEKQVSLKGKFLTNTNKRGSSLTANVDVKSSLLEMILKGKFDKKPEGSLSTDIDLTYFVKQYTRNNIKFVSKIINMSTKTLTKARATANLNVKKNPELNFKALVEMNHNYKHSEFDADINYGPDFKDQNRSIEVSAQLNHDIKGWASASADCSINFKHVGQGLNFLLKGSHKHDRRDLDSSVYLRRGKSTFESSLRFSDKTKDLMNIAGEFALSIPGTDIKLTNTLTQPEISTYTNDMNIDLGKTSKNRIITTVRKPDDKSMQISSDVNFSGMQPMKVRGEYNLNQGNQLVQLEMIKDQLKYIVTVTGQSSPQYKIVIDTQYPTRHVIATLDGSRTGETYNGSFDLKWDVDRDDSLSITLIGKGRFASIKGFEGSLTTRYLSRELILNVRHLADTKYISSIDFQWEPKKVVSLQGSLTQRTAAKKSQLVADIGFSSPFKGYRDMSLKVNHKSDPSQITSDIDFAWNPSNKISTTMSLKVPVSARNIDLNIFAKTPFDKFQQIKASLVHSVSNSSQTTAQLSWDKEFVQADISFISSGDANKRNLKGQLDVKTSSKSFKIISLSASHKDDGRAYDDSLRLNWNKDTYGLDSSMIHEGQGWSIQNNGKVNLILPSLNLETTWAHSNTPSTTSSSLTSTWDKRKIYINFNGKQAMTFPRGAASASLEIQTPFDPITDLSLTMTHEHNSGSIISNLAVMNQKSRVLYIDVNHQCGNGQIKSTFQFSSPRLGASQLNINTQYQRYPVNLHGDLVIASKNMFSIDMSIYDNGDASLELKTPISGYEKVYLQTSVKTENQENVFGVLVSVGSSSTITAVTRYRFDSIKRFNVVIKTPYAILQSLQIDVRGQGYMSSFSADASVEIIPVLNRMSLSGRLNTVNGLSCKLRVDTPFRQLPYFQITANSEKPGEMRTSVLEVEYLPSKVLKLESVYNLSDLRKFQGTFTLTTPFVGFDYSNFEFIQDGDRNGKYNLAINVDTLSDMKADITLQTPIDGYEQTSVSLLHTGSLGDFVSRAELLYGRGNKYSAEAKINTNPSTNIELTLLTPLQDYRVSQLLFTSSDNMSDLKLHAEILFSEDKSALDFTFSSRQNIMSSLVIASPYFSPVKASFSHQGLITNFNTRMQAEYGRQSIFVQAKLNAVSGVTGSLILRTPFLRLENHQLTFSYDGTPTNFQSSAKYVLNAETISIDISFANVQASTGTITIKSPWFKPILTSLSLERTEKNIRVTGLVSYDKKKMQADARLDVEDNVHASASLTTPFDGLEELTATFDLSGSLQNFRCRGELGRSDQKIEISANFDSTRDLSGSFSFLSPISGYENIGVSFKHVGGLDNFNCEANIIVNRDSIEGKSSFNLRPAYLDTSASIISTLSSIPRLQFRWKHSGYPRDMIGHVEAMINNDKHEADITFNMKNGITGIITVRCPFINDIDIALNHAGDLAKFRSHLDVALAGVKKVDMNVALATGQDITGDLSIDLPLQDFRTSRVSFKHVMSSTEMRSHFEIFVMNKETVGDMAVTISPNIEGSVSLKNPFTEDIASSFKFIGNSKIFESSAEILYGEVQQLHIGSSISISQKLTGKLSVQSVFFESVEVSFEHEGQLSTFQSGLQMSYGTNRLTGKISCTFNPNIEVDITITTPFKGYERINAASYYRGTISNSNSHAEISIGKNKHEIDITFTTNPRLRGWMSVKSPYFNDIEANIDHAGEITNFMTNAGLTYGTNTPVLLRSSFDTSAKIDFKFTLRLPFVPDINVAIEKNGDLYDLSSHGEISVGDKKIEADVSFNTKDKLAGNLSLRSTMFRPFQASFEHTGGLSSFKCHADASFGIEKTEMDLTFDSDESIEGSLTIGSTSFETIRVTFTHSGPINAFRSHAESSFGDTKVESDIQFSWNTIVEGRFSLQSPWFSPIKASFEHSGAVSDFKSHAEVTLGSRTTSGDVRLNLIGKISASVSVQSPLFDDVIATLEYNGDISNMRSEATLSSGKRRFSAMTVFAIRPNFNLEVVVATPVQGYERTSIAIRYDGYLTNFKCHAEIFIANKRSEGDLIFKVQPKLEGNIVVKTPFFKDTSIKFDAATSSASLEAHSTMLYGGERIFHLDANYQADNVIIANIEMTTPLQGFRQLGGNFNFDGNLRRFQTSFELRKETEKLISTRAMFESDNKLSGQLSFLTPVTSLLTGNFNHNGKLSDFKSDFDINYGEMRMYANVMFRAAPTEGSIEIKTPFMSDISGSFRFDGQPNNFKINVNGKALGETGSSDMSFTTDNGITGNIKVQSSIPFLDNIEGSFSHVMGYKNIVSNAKIYYSPGKTYEINGRVSWRKILEGTVIIKSPIVDWEQTSISFRHQGSFPNIQTHAEMIQSLQKFEIDATLAFDGSSVGAISIKTPITGFENMGFSFRRVGDLSNLVAEAKVTYASQKTISGSYNHNIIGNKLQTRAIFTNPYTEDITLSYNQDGDFNNFASTLETYMGSQNGLSTELLFKNSLQTIDFKSTATLILEGTSKSSRLALRHDGSFSNFKTTASANFMGKESKVEASLKSDSTIQGSISIQTPLENFRDIGLSFEHSWNLGKISTRGSIKYDVIKTIGWEFSHYGYNWHQLRTSFEVRTPFTGYEYNKVSYEHNGNKNGFRCNSQINCARLNITALFQASNIPMNFGLDVKTSIPGYEEMSMKGKLESRSGMYSSEAKISLRRDSVIALAGSVDLTVTPMTGKLQLTTPLQGFESMEARISHSGEWRNFETAIYLNTPFASTISTSLNFKYVNTRNGFSSQANFNWGSPVSQMMGYELSLDQETSHLKVRLPSRTLALMGTKRTNTYTSHTEGSFLWDADSDPNKKIAFTADIKPQDDFLKADVTLMMPTIGKDFKLGSEMILNRGAVIFDGKTQLSFSTDSRKTLSVFTRLVDLSSGSFSKNYSFSLGISHPYSSVDISLKSHAGSSSDRVSAGFDLSYLTARGETKSIGFNGELDSVRKQMTFKADTPLQNIQISGNVRTEAPYTVILRNAFDMTTELSLDPVGRAINVHMNYDIDNPRDALHISARYINSSALAAEMYHVTSSGGRITDGMVSLRLNTSTLLHSRVHWRPSIIRDLRSFINMKSEKYMVNFQNTLTELRENVHDEIYLKSRRISQVFDEDFATFRQDLEALQAMYENNDYHLKDIVDSIIVKYQELNQLSVDYLVSSKEWTAYHTERMILAMKESINVIMDEMPSLYFHLLDKVSPQYINRMKLTGLANDPQIASYLQKLNSFHIKQQVSDMARQYSSVIYNTHDLVNNHLTNLLGRDNVDLLQSTLQHGKNAYKYWEIEENVKLVLRKIYLTIRRAVEEELTFIQHFVNMSNSGITVYDPVNGEIQADIYLPIPLQSLDVLPVLNIRKYSNRINSYLPGSFDTSFYIPDSDYKNWLPPFKGQATLEGSQITTLDGKTYTLSSSCTFILARDFKNGNFSIILKNDNEKEIIIIFQGKTIEMLKGGKILVDAEPKDMPYRYNNVLISTDGSMVTLDAKNNFLVNYNTLLDRYTFTMSGWYYGKIAGLLGSYDNEPSNDFVTSFGKVIDDERRFSSTWEVGSGSCR</sequence>
<gene>
    <name evidence="13" type="ORF">ACJMK2_039446</name>
</gene>
<dbReference type="InterPro" id="IPR011030">
    <property type="entry name" value="Lipovitellin_superhlx_dom"/>
</dbReference>
<dbReference type="Proteomes" id="UP001634394">
    <property type="component" value="Unassembled WGS sequence"/>
</dbReference>
<dbReference type="Pfam" id="PF00094">
    <property type="entry name" value="VWD"/>
    <property type="match status" value="1"/>
</dbReference>
<dbReference type="GO" id="GO:0045735">
    <property type="term" value="F:nutrient reservoir activity"/>
    <property type="evidence" value="ECO:0007669"/>
    <property type="project" value="UniProtKB-KW"/>
</dbReference>
<name>A0ABD3WC15_SINWO</name>
<feature type="signal peptide" evidence="10">
    <location>
        <begin position="1"/>
        <end position="29"/>
    </location>
</feature>
<feature type="domain" description="Vitellogenin" evidence="11">
    <location>
        <begin position="54"/>
        <end position="676"/>
    </location>
</feature>
<evidence type="ECO:0000256" key="3">
    <source>
        <dbReference type="ARBA" id="ARBA00022525"/>
    </source>
</evidence>
<evidence type="ECO:0000256" key="2">
    <source>
        <dbReference type="ARBA" id="ARBA00022448"/>
    </source>
</evidence>
<reference evidence="13 14" key="1">
    <citation type="submission" date="2024-11" db="EMBL/GenBank/DDBJ databases">
        <title>Chromosome-level genome assembly of the freshwater bivalve Anodonta woodiana.</title>
        <authorList>
            <person name="Chen X."/>
        </authorList>
    </citation>
    <scope>NUCLEOTIDE SEQUENCE [LARGE SCALE GENOMIC DNA]</scope>
    <source>
        <strain evidence="13">MN2024</strain>
        <tissue evidence="13">Gills</tissue>
    </source>
</reference>
<dbReference type="Gene3D" id="1.25.10.20">
    <property type="entry name" value="Vitellinogen, superhelical"/>
    <property type="match status" value="1"/>
</dbReference>
<keyword evidence="2" id="KW-0813">Transport</keyword>
<evidence type="ECO:0000256" key="1">
    <source>
        <dbReference type="ARBA" id="ARBA00004613"/>
    </source>
</evidence>
<dbReference type="InterPro" id="IPR001747">
    <property type="entry name" value="Vitellogenin_N"/>
</dbReference>
<proteinExistence type="predicted"/>
<dbReference type="InterPro" id="IPR001846">
    <property type="entry name" value="VWF_type-D"/>
</dbReference>
<evidence type="ECO:0008006" key="15">
    <source>
        <dbReference type="Google" id="ProtNLM"/>
    </source>
</evidence>
<dbReference type="InterPro" id="IPR050733">
    <property type="entry name" value="Vitellogenin/Apolipophorin"/>
</dbReference>
<dbReference type="Pfam" id="PF06448">
    <property type="entry name" value="DUF1081"/>
    <property type="match status" value="1"/>
</dbReference>
<comment type="caution">
    <text evidence="13">The sequence shown here is derived from an EMBL/GenBank/DDBJ whole genome shotgun (WGS) entry which is preliminary data.</text>
</comment>
<comment type="subcellular location">
    <subcellularLocation>
        <location evidence="1">Secreted</location>
    </subcellularLocation>
</comment>
<dbReference type="InterPro" id="IPR015817">
    <property type="entry name" value="Vitellinogen_open_b-sht_sub1"/>
</dbReference>
<dbReference type="SMART" id="SM00216">
    <property type="entry name" value="VWD"/>
    <property type="match status" value="1"/>
</dbReference>
<feature type="chain" id="PRO_5044813905" description="Apolipophorin" evidence="10">
    <location>
        <begin position="30"/>
        <end position="4760"/>
    </location>
</feature>
<dbReference type="Pfam" id="PF01347">
    <property type="entry name" value="Vitellogenin_N"/>
    <property type="match status" value="1"/>
</dbReference>
<feature type="domain" description="VWFD" evidence="12">
    <location>
        <begin position="4598"/>
        <end position="4760"/>
    </location>
</feature>
<dbReference type="SUPFAM" id="SSF56968">
    <property type="entry name" value="Lipovitellin-phosvitin complex, beta-sheet shell regions"/>
    <property type="match status" value="2"/>
</dbReference>
<keyword evidence="7" id="KW-1015">Disulfide bond</keyword>
<dbReference type="InterPro" id="IPR009454">
    <property type="entry name" value="Lipid_transpt_open_b-sht"/>
</dbReference>
<dbReference type="SUPFAM" id="SSF48431">
    <property type="entry name" value="Lipovitellin-phosvitin complex, superhelical domain"/>
    <property type="match status" value="1"/>
</dbReference>
<dbReference type="PROSITE" id="PS51233">
    <property type="entry name" value="VWFD"/>
    <property type="match status" value="1"/>
</dbReference>
<dbReference type="Gene3D" id="2.30.230.10">
    <property type="entry name" value="Lipovitellin, beta-sheet shell regions, chain A"/>
    <property type="match status" value="1"/>
</dbReference>
<evidence type="ECO:0000256" key="10">
    <source>
        <dbReference type="SAM" id="SignalP"/>
    </source>
</evidence>
<keyword evidence="4 10" id="KW-0732">Signal</keyword>
<keyword evidence="6" id="KW-0445">Lipid transport</keyword>
<dbReference type="Pfam" id="PF09172">
    <property type="entry name" value="Vit_open_b-sht"/>
    <property type="match status" value="1"/>
</dbReference>
<keyword evidence="14" id="KW-1185">Reference proteome</keyword>
<dbReference type="EMBL" id="JBJQND010000007">
    <property type="protein sequence ID" value="KAL3871449.1"/>
    <property type="molecule type" value="Genomic_DNA"/>
</dbReference>
<evidence type="ECO:0000313" key="13">
    <source>
        <dbReference type="EMBL" id="KAL3871449.1"/>
    </source>
</evidence>
<dbReference type="GO" id="GO:0005576">
    <property type="term" value="C:extracellular region"/>
    <property type="evidence" value="ECO:0007669"/>
    <property type="project" value="UniProtKB-SubCell"/>
</dbReference>
<dbReference type="InterPro" id="IPR015819">
    <property type="entry name" value="Lipid_transp_b-sht_shell"/>
</dbReference>
<dbReference type="PANTHER" id="PTHR23345">
    <property type="entry name" value="VITELLOGENIN-RELATED"/>
    <property type="match status" value="1"/>
</dbReference>
<dbReference type="InterPro" id="IPR015255">
    <property type="entry name" value="Vitellinogen_open_b-sht"/>
</dbReference>
<dbReference type="PROSITE" id="PS51211">
    <property type="entry name" value="VITELLOGENIN"/>
    <property type="match status" value="1"/>
</dbReference>
<dbReference type="Gene3D" id="2.20.50.20">
    <property type="entry name" value="Lipovitellin. Chain A, domain 3"/>
    <property type="match status" value="1"/>
</dbReference>
<evidence type="ECO:0000313" key="14">
    <source>
        <dbReference type="Proteomes" id="UP001634394"/>
    </source>
</evidence>